<keyword evidence="3" id="KW-1185">Reference proteome</keyword>
<evidence type="ECO:0000259" key="1">
    <source>
        <dbReference type="PROSITE" id="PS51725"/>
    </source>
</evidence>
<proteinExistence type="predicted"/>
<dbReference type="PANTHER" id="PTHR33336:SF3">
    <property type="entry name" value="ABM DOMAIN-CONTAINING PROTEIN"/>
    <property type="match status" value="1"/>
</dbReference>
<dbReference type="InterPro" id="IPR007138">
    <property type="entry name" value="ABM_dom"/>
</dbReference>
<keyword evidence="2" id="KW-0503">Monooxygenase</keyword>
<sequence>MIFITVKFTVRPERSDEWLDLVDDFTRATREEPGNLFFEWSRSVDDPHQFVLVEGFRDGEAGAAHVESAHFAAAMDTMSYAIATVPQIVSTDIPGMSGWGEMGEVAPREA</sequence>
<dbReference type="AlphaFoldDB" id="A0A0W7WS26"/>
<evidence type="ECO:0000313" key="2">
    <source>
        <dbReference type="EMBL" id="KUF13406.1"/>
    </source>
</evidence>
<dbReference type="Pfam" id="PF03992">
    <property type="entry name" value="ABM"/>
    <property type="match status" value="1"/>
</dbReference>
<dbReference type="SUPFAM" id="SSF54909">
    <property type="entry name" value="Dimeric alpha+beta barrel"/>
    <property type="match status" value="1"/>
</dbReference>
<dbReference type="GO" id="GO:0004497">
    <property type="term" value="F:monooxygenase activity"/>
    <property type="evidence" value="ECO:0007669"/>
    <property type="project" value="UniProtKB-KW"/>
</dbReference>
<dbReference type="InterPro" id="IPR011008">
    <property type="entry name" value="Dimeric_a/b-barrel"/>
</dbReference>
<dbReference type="Gene3D" id="3.30.70.100">
    <property type="match status" value="1"/>
</dbReference>
<dbReference type="Proteomes" id="UP000054804">
    <property type="component" value="Unassembled WGS sequence"/>
</dbReference>
<name>A0A0W7WS26_9ACTN</name>
<protein>
    <submittedName>
        <fullName evidence="2">Antibiotic biosynthesis monooxygenase</fullName>
    </submittedName>
</protein>
<accession>A0A0W7WS26</accession>
<evidence type="ECO:0000313" key="3">
    <source>
        <dbReference type="Proteomes" id="UP000054804"/>
    </source>
</evidence>
<dbReference type="PANTHER" id="PTHR33336">
    <property type="entry name" value="QUINOL MONOOXYGENASE YGIN-RELATED"/>
    <property type="match status" value="1"/>
</dbReference>
<dbReference type="PROSITE" id="PS51725">
    <property type="entry name" value="ABM"/>
    <property type="match status" value="1"/>
</dbReference>
<feature type="domain" description="ABM" evidence="1">
    <location>
        <begin position="2"/>
        <end position="93"/>
    </location>
</feature>
<gene>
    <name evidence="2" type="ORF">AT728_33760</name>
</gene>
<keyword evidence="2" id="KW-0560">Oxidoreductase</keyword>
<organism evidence="2 3">
    <name type="scientific">Streptomyces silvensis</name>
    <dbReference type="NCBI Taxonomy" id="1765722"/>
    <lineage>
        <taxon>Bacteria</taxon>
        <taxon>Bacillati</taxon>
        <taxon>Actinomycetota</taxon>
        <taxon>Actinomycetes</taxon>
        <taxon>Kitasatosporales</taxon>
        <taxon>Streptomycetaceae</taxon>
        <taxon>Streptomyces</taxon>
    </lineage>
</organism>
<comment type="caution">
    <text evidence="2">The sequence shown here is derived from an EMBL/GenBank/DDBJ whole genome shotgun (WGS) entry which is preliminary data.</text>
</comment>
<dbReference type="EMBL" id="LOCL01000078">
    <property type="protein sequence ID" value="KUF13406.1"/>
    <property type="molecule type" value="Genomic_DNA"/>
</dbReference>
<reference evidence="2 3" key="1">
    <citation type="submission" date="2015-12" db="EMBL/GenBank/DDBJ databases">
        <title>Draft genome sequence of Streptomyces silvensis ATCC 53525, a producer of novel hormone antagonists.</title>
        <authorList>
            <person name="Johnston C.W."/>
            <person name="Li Y."/>
            <person name="Magarvey N.A."/>
        </authorList>
    </citation>
    <scope>NUCLEOTIDE SEQUENCE [LARGE SCALE GENOMIC DNA]</scope>
    <source>
        <strain evidence="2 3">ATCC 53525</strain>
    </source>
</reference>
<dbReference type="OrthoDB" id="8452260at2"/>
<dbReference type="STRING" id="1765722.AT728_33760"/>
<dbReference type="InterPro" id="IPR050744">
    <property type="entry name" value="AI-2_Isomerase_LsrG"/>
</dbReference>
<dbReference type="RefSeq" id="WP_058852461.1">
    <property type="nucleotide sequence ID" value="NZ_LOCL01000078.1"/>
</dbReference>